<gene>
    <name evidence="1" type="ORF">P154DRAFT_572409</name>
</gene>
<dbReference type="Proteomes" id="UP000799779">
    <property type="component" value="Unassembled WGS sequence"/>
</dbReference>
<evidence type="ECO:0000313" key="1">
    <source>
        <dbReference type="EMBL" id="KAF2003946.1"/>
    </source>
</evidence>
<protein>
    <submittedName>
        <fullName evidence="1">Uncharacterized protein</fullName>
    </submittedName>
</protein>
<dbReference type="AlphaFoldDB" id="A0A6A5X1D0"/>
<accession>A0A6A5X1D0</accession>
<evidence type="ECO:0000313" key="2">
    <source>
        <dbReference type="Proteomes" id="UP000799779"/>
    </source>
</evidence>
<reference evidence="1" key="1">
    <citation type="journal article" date="2020" name="Stud. Mycol.">
        <title>101 Dothideomycetes genomes: a test case for predicting lifestyles and emergence of pathogens.</title>
        <authorList>
            <person name="Haridas S."/>
            <person name="Albert R."/>
            <person name="Binder M."/>
            <person name="Bloem J."/>
            <person name="Labutti K."/>
            <person name="Salamov A."/>
            <person name="Andreopoulos B."/>
            <person name="Baker S."/>
            <person name="Barry K."/>
            <person name="Bills G."/>
            <person name="Bluhm B."/>
            <person name="Cannon C."/>
            <person name="Castanera R."/>
            <person name="Culley D."/>
            <person name="Daum C."/>
            <person name="Ezra D."/>
            <person name="Gonzalez J."/>
            <person name="Henrissat B."/>
            <person name="Kuo A."/>
            <person name="Liang C."/>
            <person name="Lipzen A."/>
            <person name="Lutzoni F."/>
            <person name="Magnuson J."/>
            <person name="Mondo S."/>
            <person name="Nolan M."/>
            <person name="Ohm R."/>
            <person name="Pangilinan J."/>
            <person name="Park H.-J."/>
            <person name="Ramirez L."/>
            <person name="Alfaro M."/>
            <person name="Sun H."/>
            <person name="Tritt A."/>
            <person name="Yoshinaga Y."/>
            <person name="Zwiers L.-H."/>
            <person name="Turgeon B."/>
            <person name="Goodwin S."/>
            <person name="Spatafora J."/>
            <person name="Crous P."/>
            <person name="Grigoriev I."/>
        </authorList>
    </citation>
    <scope>NUCLEOTIDE SEQUENCE</scope>
    <source>
        <strain evidence="1">CBS 123094</strain>
    </source>
</reference>
<proteinExistence type="predicted"/>
<organism evidence="1 2">
    <name type="scientific">Amniculicola lignicola CBS 123094</name>
    <dbReference type="NCBI Taxonomy" id="1392246"/>
    <lineage>
        <taxon>Eukaryota</taxon>
        <taxon>Fungi</taxon>
        <taxon>Dikarya</taxon>
        <taxon>Ascomycota</taxon>
        <taxon>Pezizomycotina</taxon>
        <taxon>Dothideomycetes</taxon>
        <taxon>Pleosporomycetidae</taxon>
        <taxon>Pleosporales</taxon>
        <taxon>Amniculicolaceae</taxon>
        <taxon>Amniculicola</taxon>
    </lineage>
</organism>
<name>A0A6A5X1D0_9PLEO</name>
<sequence length="231" mass="23468">MAATSQSLAVGEERAQRETLEAAAGICAIHGPPSPMMTDGQVATRSHVDVCEWPAGGGRARLDVGAQRRHHGAPPASRLHSSGAAGALAALPVLLSSAPSPLHAASTLFTSTSTSSSTPSPTAHAHAHAHAARFPLLTVPSHTALRQLLCLLPDGLTCSLRAPSAQSACALGLQLPATALPADHEQQLKRAAELLPQSDRGTLPVVRAAVCPSRPAAAPLPCAVCRPVVAA</sequence>
<dbReference type="EMBL" id="ML977569">
    <property type="protein sequence ID" value="KAF2003946.1"/>
    <property type="molecule type" value="Genomic_DNA"/>
</dbReference>
<keyword evidence="2" id="KW-1185">Reference proteome</keyword>